<proteinExistence type="predicted"/>
<dbReference type="EMBL" id="CP032514">
    <property type="protein sequence ID" value="AYD89656.1"/>
    <property type="molecule type" value="Genomic_DNA"/>
</dbReference>
<evidence type="ECO:0000313" key="1">
    <source>
        <dbReference type="EMBL" id="AYD89656.1"/>
    </source>
</evidence>
<gene>
    <name evidence="1" type="ORF">D5R93_05650</name>
</gene>
<keyword evidence="2" id="KW-1185">Reference proteome</keyword>
<evidence type="ECO:0008006" key="3">
    <source>
        <dbReference type="Google" id="ProtNLM"/>
    </source>
</evidence>
<protein>
    <recommendedName>
        <fullName evidence="3">NlpC/P60 domain-containing protein</fullName>
    </recommendedName>
</protein>
<dbReference type="Proteomes" id="UP000273001">
    <property type="component" value="Chromosome"/>
</dbReference>
<dbReference type="Gene3D" id="3.90.1720.10">
    <property type="entry name" value="endopeptidase domain like (from Nostoc punctiforme)"/>
    <property type="match status" value="1"/>
</dbReference>
<accession>A0ABM6Z336</accession>
<name>A0ABM6Z336_9ACTO</name>
<reference evidence="1 2" key="1">
    <citation type="submission" date="2018-09" db="EMBL/GenBank/DDBJ databases">
        <authorList>
            <person name="Li J."/>
        </authorList>
    </citation>
    <scope>NUCLEOTIDE SEQUENCE [LARGE SCALE GENOMIC DNA]</scope>
    <source>
        <strain evidence="1 2">2129</strain>
    </source>
</reference>
<organism evidence="1 2">
    <name type="scientific">Actinomyces lilanjuaniae</name>
    <dbReference type="NCBI Taxonomy" id="2321394"/>
    <lineage>
        <taxon>Bacteria</taxon>
        <taxon>Bacillati</taxon>
        <taxon>Actinomycetota</taxon>
        <taxon>Actinomycetes</taxon>
        <taxon>Actinomycetales</taxon>
        <taxon>Actinomycetaceae</taxon>
        <taxon>Actinomyces</taxon>
    </lineage>
</organism>
<evidence type="ECO:0000313" key="2">
    <source>
        <dbReference type="Proteomes" id="UP000273001"/>
    </source>
</evidence>
<sequence>MGRAHRPAHQPAPAAHTAAVTDMVHRARTFMDEGGTSLVWDATRRGPGLSPTPVHSTTTTPMPITCSHLVGMVLAGWEYQSTTYVQDVNKRTGWYSPLGLEPHRAPIWQAHRCAHHFWRRGRLWLVEDTTTLRTGDVLFFSQHDPESTWERVRARSLRPYFGNVYHTAIYLGGGRILQSTGPSSPTGVWEADLSTLESTLTWAARPEWVPPEHTSLSVLVDGLESPVDTTL</sequence>